<evidence type="ECO:0000313" key="1">
    <source>
        <dbReference type="EMBL" id="CAL1383877.1"/>
    </source>
</evidence>
<evidence type="ECO:0000313" key="2">
    <source>
        <dbReference type="Proteomes" id="UP001497516"/>
    </source>
</evidence>
<accession>A0AAV2EDP3</accession>
<sequence length="71" mass="7775">MAAAGDRRMVVGEGAGGVRRLEGWRRHKWKAWMKMAERGDGGGGCGCGRKKKMKMKMGEGFGRFRVEEGSG</sequence>
<protein>
    <submittedName>
        <fullName evidence="1">Uncharacterized protein</fullName>
    </submittedName>
</protein>
<dbReference type="EMBL" id="OZ034817">
    <property type="protein sequence ID" value="CAL1383877.1"/>
    <property type="molecule type" value="Genomic_DNA"/>
</dbReference>
<keyword evidence="2" id="KW-1185">Reference proteome</keyword>
<organism evidence="1 2">
    <name type="scientific">Linum trigynum</name>
    <dbReference type="NCBI Taxonomy" id="586398"/>
    <lineage>
        <taxon>Eukaryota</taxon>
        <taxon>Viridiplantae</taxon>
        <taxon>Streptophyta</taxon>
        <taxon>Embryophyta</taxon>
        <taxon>Tracheophyta</taxon>
        <taxon>Spermatophyta</taxon>
        <taxon>Magnoliopsida</taxon>
        <taxon>eudicotyledons</taxon>
        <taxon>Gunneridae</taxon>
        <taxon>Pentapetalae</taxon>
        <taxon>rosids</taxon>
        <taxon>fabids</taxon>
        <taxon>Malpighiales</taxon>
        <taxon>Linaceae</taxon>
        <taxon>Linum</taxon>
    </lineage>
</organism>
<dbReference type="AlphaFoldDB" id="A0AAV2EDP3"/>
<reference evidence="1 2" key="1">
    <citation type="submission" date="2024-04" db="EMBL/GenBank/DDBJ databases">
        <authorList>
            <person name="Fracassetti M."/>
        </authorList>
    </citation>
    <scope>NUCLEOTIDE SEQUENCE [LARGE SCALE GENOMIC DNA]</scope>
</reference>
<gene>
    <name evidence="1" type="ORF">LTRI10_LOCUS25118</name>
</gene>
<proteinExistence type="predicted"/>
<name>A0AAV2EDP3_9ROSI</name>
<dbReference type="Proteomes" id="UP001497516">
    <property type="component" value="Chromosome 4"/>
</dbReference>